<dbReference type="HOGENOM" id="CLU_050993_1_0_7"/>
<dbReference type="EMBL" id="CP000252">
    <property type="protein sequence ID" value="ABC76952.1"/>
    <property type="molecule type" value="Genomic_DNA"/>
</dbReference>
<dbReference type="GO" id="GO:0016491">
    <property type="term" value="F:oxidoreductase activity"/>
    <property type="evidence" value="ECO:0007669"/>
    <property type="project" value="InterPro"/>
</dbReference>
<evidence type="ECO:0000256" key="2">
    <source>
        <dbReference type="ARBA" id="ARBA00022643"/>
    </source>
</evidence>
<organism evidence="4 5">
    <name type="scientific">Syntrophus aciditrophicus (strain SB)</name>
    <dbReference type="NCBI Taxonomy" id="56780"/>
    <lineage>
        <taxon>Bacteria</taxon>
        <taxon>Pseudomonadati</taxon>
        <taxon>Thermodesulfobacteriota</taxon>
        <taxon>Syntrophia</taxon>
        <taxon>Syntrophales</taxon>
        <taxon>Syntrophaceae</taxon>
        <taxon>Syntrophus</taxon>
    </lineage>
</organism>
<dbReference type="AlphaFoldDB" id="Q2LS95"/>
<dbReference type="KEGG" id="sat:SYN_02131"/>
<reference evidence="4 5" key="1">
    <citation type="journal article" date="2007" name="Proc. Natl. Acad. Sci. U.S.A.">
        <title>The genome of Syntrophus aciditrophicus: life at the thermodynamic limit of microbial growth.</title>
        <authorList>
            <person name="McInerney M.J."/>
            <person name="Rohlin L."/>
            <person name="Mouttaki H."/>
            <person name="Kim U."/>
            <person name="Krupp R.S."/>
            <person name="Rios-Hernandez L."/>
            <person name="Sieber J."/>
            <person name="Struchtemeyer C.G."/>
            <person name="Bhattacharyya A."/>
            <person name="Campbell J.W."/>
            <person name="Gunsalus R.P."/>
        </authorList>
    </citation>
    <scope>NUCLEOTIDE SEQUENCE [LARGE SCALE GENOMIC DNA]</scope>
    <source>
        <strain evidence="4 5">SB</strain>
    </source>
</reference>
<dbReference type="InterPro" id="IPR051796">
    <property type="entry name" value="ISF_SsuE-like"/>
</dbReference>
<evidence type="ECO:0000259" key="3">
    <source>
        <dbReference type="Pfam" id="PF03358"/>
    </source>
</evidence>
<sequence length="227" mass="25343">MKVLGINASPRGSESSTLRLVKSALDGAQSSGADVEFVDLCRFNIEYCNACGVCYKTGRCPKKDDFQSIYEKMLAADGLVMGSPNYIRSVTAQMKTLLDRMADAIHCQLFAGKYSVTVATSGSLGHDQHVLEYMNEVMLTLGSYVTGNAGASMAAGPEALADAGKRAFQLGESLTEDIRTKKNYYKQEPILIENRKYFQNLVEMYKDEWVHQYEYWKTWSECPDKKC</sequence>
<dbReference type="FunCoup" id="Q2LS95">
    <property type="interactions" value="33"/>
</dbReference>
<evidence type="ECO:0000256" key="1">
    <source>
        <dbReference type="ARBA" id="ARBA00022630"/>
    </source>
</evidence>
<keyword evidence="1" id="KW-0285">Flavoprotein</keyword>
<dbReference type="eggNOG" id="COG0655">
    <property type="taxonomic scope" value="Bacteria"/>
</dbReference>
<proteinExistence type="predicted"/>
<keyword evidence="2" id="KW-0288">FMN</keyword>
<protein>
    <submittedName>
        <fullName evidence="4">Iron-sulfur flavoprotein</fullName>
    </submittedName>
</protein>
<dbReference type="PANTHER" id="PTHR43278:SF1">
    <property type="entry name" value="IRON-SULFUR FLAVOPROTEIN MJ1083"/>
    <property type="match status" value="1"/>
</dbReference>
<gene>
    <name evidence="4" type="ORF">SYN_02131</name>
</gene>
<dbReference type="OrthoDB" id="9790975at2"/>
<evidence type="ECO:0000313" key="5">
    <source>
        <dbReference type="Proteomes" id="UP000001933"/>
    </source>
</evidence>
<dbReference type="Gene3D" id="3.40.50.360">
    <property type="match status" value="1"/>
</dbReference>
<feature type="domain" description="NADPH-dependent FMN reductase-like" evidence="3">
    <location>
        <begin position="1"/>
        <end position="151"/>
    </location>
</feature>
<name>Q2LS95_SYNAS</name>
<keyword evidence="5" id="KW-1185">Reference proteome</keyword>
<dbReference type="InterPro" id="IPR029039">
    <property type="entry name" value="Flavoprotein-like_sf"/>
</dbReference>
<dbReference type="Pfam" id="PF03358">
    <property type="entry name" value="FMN_red"/>
    <property type="match status" value="1"/>
</dbReference>
<accession>Q2LS95</accession>
<dbReference type="Proteomes" id="UP000001933">
    <property type="component" value="Chromosome"/>
</dbReference>
<dbReference type="SUPFAM" id="SSF52218">
    <property type="entry name" value="Flavoproteins"/>
    <property type="match status" value="1"/>
</dbReference>
<dbReference type="RefSeq" id="WP_011416983.1">
    <property type="nucleotide sequence ID" value="NC_007759.1"/>
</dbReference>
<dbReference type="InParanoid" id="Q2LS95"/>
<dbReference type="STRING" id="56780.SYN_02131"/>
<evidence type="ECO:0000313" key="4">
    <source>
        <dbReference type="EMBL" id="ABC76952.1"/>
    </source>
</evidence>
<dbReference type="PANTHER" id="PTHR43278">
    <property type="entry name" value="NAD(P)H-DEPENDENT FMN-CONTAINING OXIDOREDUCTASE YWQN-RELATED"/>
    <property type="match status" value="1"/>
</dbReference>
<dbReference type="InterPro" id="IPR005025">
    <property type="entry name" value="FMN_Rdtase-like_dom"/>
</dbReference>